<feature type="compositionally biased region" description="Acidic residues" evidence="2">
    <location>
        <begin position="833"/>
        <end position="848"/>
    </location>
</feature>
<name>A0A9P0JWJ8_ACAOB</name>
<sequence length="848" mass="95112">MTSALQKEPEFKTQEPVKAQEFDITFLNEQEEKGKRNISEMARLSTPKPIMHLGSSTEFQRPSPESSSVPKSRHSRLSSGAGLFKPSTGLNARHRPMTGAEPPVNRPMTAVRGAGYTSSHGGRRTPFDPLHEGAQGRNNISELELQKDDSPEERIRQQESKIMQLIEEACIAQARGENKVALTKAKEASNKERSLIRMQEQSGMGDHHNIDLTYAVLFTLANEYAANELYSEALNTYQMITKNRMFPNAYRLKVNMGNIYFKQGQYQKAVKMFRMALDQVPSSQKSLRIKIMHNIALVFIHTGQLEEALGGLEYIMSEAPSHRAGLHLVACCRATEDRERMRTAFALLLAVPLDVEDEEKYNLDQDSPEDALIATAIQNDDLHQYEIKRRQDAEYCILTAAKLIAPFVEDNFSAGYDWCVNAIKNSEYARLAANLEINKAVMHLKEDQLTEAIQALKAYEKDSNIVVSAAVNLSFIYYLQGDYDNALKYAEIVKKVDVKDANAYVNYGACLLEKGQLDEAVSAFEKALEYEPTHFEAIYNLGLALKRAGHYDEAMDCYQRFSGSLALLPAVAYQTADTLALLGDGDAAVDAFHRLLGLTSSDAAALKKLGELCDRLGDRRQAHHWHSESFRFYPADLSVIDWLGSYYIEMQVVEKALVYFEKAAIMQPNEPRWNMMVAACHRRSGNMHKALTLYQEIHKQFPENVECLKFLVRLCTDLGMREAQDYIAELKRLEKANEIRERVGSSRPGSRKSNSGLSSRAGSGFTPVPENVVMSSPRNSANRNLRSRLIQSHNSASSNESLYGQQTADASYSDPLGPQPVRPRTGAGRPLDFDDFANEELGDDLLPE</sequence>
<dbReference type="InterPro" id="IPR011990">
    <property type="entry name" value="TPR-like_helical_dom_sf"/>
</dbReference>
<proteinExistence type="predicted"/>
<dbReference type="InterPro" id="IPR019734">
    <property type="entry name" value="TPR_rpt"/>
</dbReference>
<dbReference type="AlphaFoldDB" id="A0A9P0JWJ8"/>
<accession>A0A9P0JWJ8</accession>
<feature type="compositionally biased region" description="Polar residues" evidence="2">
    <location>
        <begin position="793"/>
        <end position="810"/>
    </location>
</feature>
<feature type="compositionally biased region" description="Polar residues" evidence="2">
    <location>
        <begin position="54"/>
        <end position="70"/>
    </location>
</feature>
<reference evidence="3" key="1">
    <citation type="submission" date="2022-03" db="EMBL/GenBank/DDBJ databases">
        <authorList>
            <person name="Sayadi A."/>
        </authorList>
    </citation>
    <scope>NUCLEOTIDE SEQUENCE</scope>
</reference>
<feature type="region of interest" description="Disordered" evidence="2">
    <location>
        <begin position="740"/>
        <end position="780"/>
    </location>
</feature>
<dbReference type="GO" id="GO:0097730">
    <property type="term" value="C:non-motile cilium"/>
    <property type="evidence" value="ECO:0007669"/>
    <property type="project" value="TreeGrafter"/>
</dbReference>
<comment type="caution">
    <text evidence="3">The sequence shown here is derived from an EMBL/GenBank/DDBJ whole genome shotgun (WGS) entry which is preliminary data.</text>
</comment>
<dbReference type="GO" id="GO:0042073">
    <property type="term" value="P:intraciliary transport"/>
    <property type="evidence" value="ECO:0007669"/>
    <property type="project" value="TreeGrafter"/>
</dbReference>
<gene>
    <name evidence="3" type="ORF">ACAOBT_LOCUS4394</name>
</gene>
<feature type="compositionally biased region" description="Polar residues" evidence="2">
    <location>
        <begin position="747"/>
        <end position="761"/>
    </location>
</feature>
<dbReference type="Gene3D" id="1.25.40.10">
    <property type="entry name" value="Tetratricopeptide repeat domain"/>
    <property type="match status" value="3"/>
</dbReference>
<dbReference type="GO" id="GO:0005814">
    <property type="term" value="C:centriole"/>
    <property type="evidence" value="ECO:0007669"/>
    <property type="project" value="TreeGrafter"/>
</dbReference>
<feature type="region of interest" description="Disordered" evidence="2">
    <location>
        <begin position="1"/>
        <end position="110"/>
    </location>
</feature>
<dbReference type="SMART" id="SM00028">
    <property type="entry name" value="TPR"/>
    <property type="match status" value="10"/>
</dbReference>
<dbReference type="PROSITE" id="PS50005">
    <property type="entry name" value="TPR"/>
    <property type="match status" value="3"/>
</dbReference>
<dbReference type="GO" id="GO:1905515">
    <property type="term" value="P:non-motile cilium assembly"/>
    <property type="evidence" value="ECO:0007669"/>
    <property type="project" value="TreeGrafter"/>
</dbReference>
<dbReference type="PANTHER" id="PTHR44117">
    <property type="entry name" value="INTRAFLAGELLAR TRANSPORT PROTEIN 88 HOMOLOG"/>
    <property type="match status" value="1"/>
</dbReference>
<dbReference type="Pfam" id="PF12895">
    <property type="entry name" value="ANAPC3"/>
    <property type="match status" value="1"/>
</dbReference>
<feature type="repeat" description="TPR" evidence="1">
    <location>
        <begin position="250"/>
        <end position="283"/>
    </location>
</feature>
<feature type="repeat" description="TPR" evidence="1">
    <location>
        <begin position="637"/>
        <end position="670"/>
    </location>
</feature>
<evidence type="ECO:0000313" key="3">
    <source>
        <dbReference type="EMBL" id="CAH1961916.1"/>
    </source>
</evidence>
<dbReference type="SUPFAM" id="SSF48452">
    <property type="entry name" value="TPR-like"/>
    <property type="match status" value="3"/>
</dbReference>
<feature type="region of interest" description="Disordered" evidence="2">
    <location>
        <begin position="115"/>
        <end position="134"/>
    </location>
</feature>
<dbReference type="GO" id="GO:0019894">
    <property type="term" value="F:kinesin binding"/>
    <property type="evidence" value="ECO:0007669"/>
    <property type="project" value="TreeGrafter"/>
</dbReference>
<dbReference type="FunFam" id="1.25.40.10:FF:000468">
    <property type="entry name" value="Intraflagellar transport 88 homolog"/>
    <property type="match status" value="1"/>
</dbReference>
<dbReference type="GO" id="GO:0097546">
    <property type="term" value="C:ciliary base"/>
    <property type="evidence" value="ECO:0007669"/>
    <property type="project" value="TreeGrafter"/>
</dbReference>
<keyword evidence="1" id="KW-0802">TPR repeat</keyword>
<evidence type="ECO:0008006" key="5">
    <source>
        <dbReference type="Google" id="ProtNLM"/>
    </source>
</evidence>
<feature type="repeat" description="TPR" evidence="1">
    <location>
        <begin position="501"/>
        <end position="534"/>
    </location>
</feature>
<evidence type="ECO:0000256" key="1">
    <source>
        <dbReference type="PROSITE-ProRule" id="PRU00339"/>
    </source>
</evidence>
<dbReference type="PANTHER" id="PTHR44117:SF1">
    <property type="entry name" value="INTRAFLAGELLAR TRANSPORT PROTEIN 88 HOMOLOG"/>
    <property type="match status" value="1"/>
</dbReference>
<evidence type="ECO:0000256" key="2">
    <source>
        <dbReference type="SAM" id="MobiDB-lite"/>
    </source>
</evidence>
<keyword evidence="4" id="KW-1185">Reference proteome</keyword>
<dbReference type="Pfam" id="PF13424">
    <property type="entry name" value="TPR_12"/>
    <property type="match status" value="1"/>
</dbReference>
<protein>
    <recommendedName>
        <fullName evidence="5">Intraflagellar transport protein 88 homolog</fullName>
    </recommendedName>
</protein>
<dbReference type="PROSITE" id="PS50293">
    <property type="entry name" value="TPR_REGION"/>
    <property type="match status" value="2"/>
</dbReference>
<feature type="compositionally biased region" description="Basic and acidic residues" evidence="2">
    <location>
        <begin position="7"/>
        <end position="21"/>
    </location>
</feature>
<evidence type="ECO:0000313" key="4">
    <source>
        <dbReference type="Proteomes" id="UP001152888"/>
    </source>
</evidence>
<dbReference type="Proteomes" id="UP001152888">
    <property type="component" value="Unassembled WGS sequence"/>
</dbReference>
<dbReference type="EMBL" id="CAKOFQ010006698">
    <property type="protein sequence ID" value="CAH1961916.1"/>
    <property type="molecule type" value="Genomic_DNA"/>
</dbReference>
<organism evidence="3 4">
    <name type="scientific">Acanthoscelides obtectus</name>
    <name type="common">Bean weevil</name>
    <name type="synonym">Bruchus obtectus</name>
    <dbReference type="NCBI Taxonomy" id="200917"/>
    <lineage>
        <taxon>Eukaryota</taxon>
        <taxon>Metazoa</taxon>
        <taxon>Ecdysozoa</taxon>
        <taxon>Arthropoda</taxon>
        <taxon>Hexapoda</taxon>
        <taxon>Insecta</taxon>
        <taxon>Pterygota</taxon>
        <taxon>Neoptera</taxon>
        <taxon>Endopterygota</taxon>
        <taxon>Coleoptera</taxon>
        <taxon>Polyphaga</taxon>
        <taxon>Cucujiformia</taxon>
        <taxon>Chrysomeloidea</taxon>
        <taxon>Chrysomelidae</taxon>
        <taxon>Bruchinae</taxon>
        <taxon>Bruchini</taxon>
        <taxon>Acanthoscelides</taxon>
    </lineage>
</organism>
<feature type="region of interest" description="Disordered" evidence="2">
    <location>
        <begin position="793"/>
        <end position="848"/>
    </location>
</feature>
<dbReference type="GO" id="GO:0036064">
    <property type="term" value="C:ciliary basal body"/>
    <property type="evidence" value="ECO:0007669"/>
    <property type="project" value="TreeGrafter"/>
</dbReference>
<dbReference type="OrthoDB" id="1926212at2759"/>